<feature type="compositionally biased region" description="Low complexity" evidence="9">
    <location>
        <begin position="106"/>
        <end position="128"/>
    </location>
</feature>
<keyword evidence="3" id="KW-1003">Cell membrane</keyword>
<dbReference type="GO" id="GO:0008289">
    <property type="term" value="F:lipid binding"/>
    <property type="evidence" value="ECO:0007669"/>
    <property type="project" value="InterPro"/>
</dbReference>
<accession>A0A2P2P8V3</accession>
<evidence type="ECO:0000259" key="11">
    <source>
        <dbReference type="SMART" id="SM00499"/>
    </source>
</evidence>
<organism evidence="12">
    <name type="scientific">Rhizophora mucronata</name>
    <name type="common">Asiatic mangrove</name>
    <dbReference type="NCBI Taxonomy" id="61149"/>
    <lineage>
        <taxon>Eukaryota</taxon>
        <taxon>Viridiplantae</taxon>
        <taxon>Streptophyta</taxon>
        <taxon>Embryophyta</taxon>
        <taxon>Tracheophyta</taxon>
        <taxon>Spermatophyta</taxon>
        <taxon>Magnoliopsida</taxon>
        <taxon>eudicotyledons</taxon>
        <taxon>Gunneridae</taxon>
        <taxon>Pentapetalae</taxon>
        <taxon>rosids</taxon>
        <taxon>fabids</taxon>
        <taxon>Malpighiales</taxon>
        <taxon>Rhizophoraceae</taxon>
        <taxon>Rhizophora</taxon>
    </lineage>
</organism>
<keyword evidence="5 10" id="KW-0732">Signal</keyword>
<dbReference type="SUPFAM" id="SSF47699">
    <property type="entry name" value="Bifunctional inhibitor/lipid-transfer protein/seed storage 2S albumin"/>
    <property type="match status" value="1"/>
</dbReference>
<evidence type="ECO:0000313" key="12">
    <source>
        <dbReference type="EMBL" id="MBX51152.1"/>
    </source>
</evidence>
<name>A0A2P2P8V3_RHIMU</name>
<evidence type="ECO:0000256" key="5">
    <source>
        <dbReference type="ARBA" id="ARBA00022729"/>
    </source>
</evidence>
<dbReference type="InterPro" id="IPR036312">
    <property type="entry name" value="Bifun_inhib/LTP/seed_sf"/>
</dbReference>
<evidence type="ECO:0000256" key="8">
    <source>
        <dbReference type="ARBA" id="ARBA00023288"/>
    </source>
</evidence>
<dbReference type="Gene3D" id="1.10.110.10">
    <property type="entry name" value="Plant lipid-transfer and hydrophobic proteins"/>
    <property type="match status" value="1"/>
</dbReference>
<evidence type="ECO:0000256" key="7">
    <source>
        <dbReference type="ARBA" id="ARBA00023180"/>
    </source>
</evidence>
<evidence type="ECO:0000256" key="6">
    <source>
        <dbReference type="ARBA" id="ARBA00023157"/>
    </source>
</evidence>
<keyword evidence="4" id="KW-0472">Membrane</keyword>
<feature type="signal peptide" evidence="10">
    <location>
        <begin position="1"/>
        <end position="24"/>
    </location>
</feature>
<dbReference type="PANTHER" id="PTHR33044">
    <property type="entry name" value="BIFUNCTIONAL INHIBITOR/LIPID-TRANSFER PROTEIN/SEED STORAGE 2S ALBUMIN SUPERFAMILY PROTEIN-RELATED"/>
    <property type="match status" value="1"/>
</dbReference>
<dbReference type="CDD" id="cd00010">
    <property type="entry name" value="AAI_LTSS"/>
    <property type="match status" value="1"/>
</dbReference>
<keyword evidence="8" id="KW-0449">Lipoprotein</keyword>
<keyword evidence="6" id="KW-1015">Disulfide bond</keyword>
<dbReference type="AlphaFoldDB" id="A0A2P2P8V3"/>
<dbReference type="FunFam" id="1.10.110.10:FF:000001">
    <property type="entry name" value="Bifunctional inhibitor/lipid-transfer protein/seed storage 2S albumin superfamily protein"/>
    <property type="match status" value="1"/>
</dbReference>
<dbReference type="GO" id="GO:0005886">
    <property type="term" value="C:plasma membrane"/>
    <property type="evidence" value="ECO:0007669"/>
    <property type="project" value="UniProtKB-SubCell"/>
</dbReference>
<evidence type="ECO:0000256" key="10">
    <source>
        <dbReference type="SAM" id="SignalP"/>
    </source>
</evidence>
<dbReference type="InterPro" id="IPR000528">
    <property type="entry name" value="Plant_nsLTP"/>
</dbReference>
<sequence length="186" mass="18547">MASNGIHYGLFLALALMTIHEAMAQSSCSTALIGLTPCLGYVSGNSSAPSSSCCSQLASVVQSQPRCLCILVNGGGSSLGVNINQTLALSLPKACNVQTPPVSRCNAANAPATSPASSPVSAPADSSNGKPDDTPSETPVDRPAASGSKAVPTGTGTSDASASRMQLYLTVFLVSVASVASGVIRF</sequence>
<dbReference type="GO" id="GO:0006869">
    <property type="term" value="P:lipid transport"/>
    <property type="evidence" value="ECO:0007669"/>
    <property type="project" value="InterPro"/>
</dbReference>
<dbReference type="SMART" id="SM00499">
    <property type="entry name" value="AAI"/>
    <property type="match status" value="1"/>
</dbReference>
<comment type="similarity">
    <text evidence="2">Belongs to the plant LTP family.</text>
</comment>
<protein>
    <submittedName>
        <fullName evidence="12">Non-specific lipid-transfer protein-like protein At2g13820 isoform X2</fullName>
    </submittedName>
</protein>
<dbReference type="GO" id="GO:0098552">
    <property type="term" value="C:side of membrane"/>
    <property type="evidence" value="ECO:0007669"/>
    <property type="project" value="UniProtKB-KW"/>
</dbReference>
<evidence type="ECO:0000256" key="9">
    <source>
        <dbReference type="SAM" id="MobiDB-lite"/>
    </source>
</evidence>
<keyword evidence="7" id="KW-0325">Glycoprotein</keyword>
<feature type="chain" id="PRO_5015145970" evidence="10">
    <location>
        <begin position="25"/>
        <end position="186"/>
    </location>
</feature>
<dbReference type="Pfam" id="PF14368">
    <property type="entry name" value="LTP_2"/>
    <property type="match status" value="1"/>
</dbReference>
<evidence type="ECO:0000256" key="1">
    <source>
        <dbReference type="ARBA" id="ARBA00004609"/>
    </source>
</evidence>
<feature type="domain" description="Bifunctional inhibitor/plant lipid transfer protein/seed storage helical" evidence="11">
    <location>
        <begin position="28"/>
        <end position="105"/>
    </location>
</feature>
<evidence type="ECO:0000256" key="4">
    <source>
        <dbReference type="ARBA" id="ARBA00022622"/>
    </source>
</evidence>
<evidence type="ECO:0000256" key="3">
    <source>
        <dbReference type="ARBA" id="ARBA00022475"/>
    </source>
</evidence>
<reference evidence="12" key="1">
    <citation type="submission" date="2018-02" db="EMBL/GenBank/DDBJ databases">
        <title>Rhizophora mucronata_Transcriptome.</title>
        <authorList>
            <person name="Meera S.P."/>
            <person name="Sreeshan A."/>
            <person name="Augustine A."/>
        </authorList>
    </citation>
    <scope>NUCLEOTIDE SEQUENCE</scope>
    <source>
        <tissue evidence="12">Leaf</tissue>
    </source>
</reference>
<dbReference type="PRINTS" id="PR00382">
    <property type="entry name" value="LIPIDTRNSFER"/>
</dbReference>
<dbReference type="InterPro" id="IPR016140">
    <property type="entry name" value="Bifunc_inhib/LTP/seed_store"/>
</dbReference>
<feature type="region of interest" description="Disordered" evidence="9">
    <location>
        <begin position="106"/>
        <end position="159"/>
    </location>
</feature>
<comment type="subcellular location">
    <subcellularLocation>
        <location evidence="1">Cell membrane</location>
        <topology evidence="1">Lipid-anchor</topology>
        <topology evidence="1">GPI-anchor</topology>
    </subcellularLocation>
</comment>
<dbReference type="InterPro" id="IPR043325">
    <property type="entry name" value="LTSS"/>
</dbReference>
<keyword evidence="4" id="KW-0336">GPI-anchor</keyword>
<dbReference type="EMBL" id="GGEC01070668">
    <property type="protein sequence ID" value="MBX51152.1"/>
    <property type="molecule type" value="Transcribed_RNA"/>
</dbReference>
<evidence type="ECO:0000256" key="2">
    <source>
        <dbReference type="ARBA" id="ARBA00009748"/>
    </source>
</evidence>
<proteinExistence type="inferred from homology"/>